<organism evidence="1 2">
    <name type="scientific">Butyrivibrio hungatei</name>
    <dbReference type="NCBI Taxonomy" id="185008"/>
    <lineage>
        <taxon>Bacteria</taxon>
        <taxon>Bacillati</taxon>
        <taxon>Bacillota</taxon>
        <taxon>Clostridia</taxon>
        <taxon>Lachnospirales</taxon>
        <taxon>Lachnospiraceae</taxon>
        <taxon>Butyrivibrio</taxon>
    </lineage>
</organism>
<keyword evidence="2" id="KW-1185">Reference proteome</keyword>
<dbReference type="Proteomes" id="UP000183047">
    <property type="component" value="Unassembled WGS sequence"/>
</dbReference>
<gene>
    <name evidence="1" type="ORF">SAMN02910451_01624</name>
</gene>
<dbReference type="RefSeq" id="WP_074462240.1">
    <property type="nucleotide sequence ID" value="NZ_FMUR01000009.1"/>
</dbReference>
<proteinExistence type="predicted"/>
<protein>
    <submittedName>
        <fullName evidence="1">Uncharacterized protein</fullName>
    </submittedName>
</protein>
<evidence type="ECO:0000313" key="1">
    <source>
        <dbReference type="EMBL" id="SCY17525.1"/>
    </source>
</evidence>
<sequence>MKKSISAILGVALTIVVIVAGALVFPVDSKASEMTFTGKIDDRTTAEKMYLSTSGGTVEIKIDDSTDNSEAKFFFPGTKVTVTCSTGSDGYWHATSIKSEVKPGKAEVDSAKATTVKGKIAKGTTREKIYLKSGDGTMEIKLDNETDLSGVKCIMVGREVEVNCARGSDAYMHALSVKDKMTSALSTANVEKYGAGVRGTISGQTTSSKLVLKTSEGRMEFVIDSNTDASEGRVVFPGQKYTVYFYRGNDSWNHASKIVNESDTSSPTVSVDERSKATVSGKIKSKTNESTLFLQTKDGTMEIRLDANTVYNNCLFLLEDKRIVVTLATGSDGYNHAVSISPEW</sequence>
<dbReference type="EMBL" id="FMUR01000009">
    <property type="protein sequence ID" value="SCY17525.1"/>
    <property type="molecule type" value="Genomic_DNA"/>
</dbReference>
<dbReference type="OrthoDB" id="2039082at2"/>
<accession>A0A1G5DS53</accession>
<evidence type="ECO:0000313" key="2">
    <source>
        <dbReference type="Proteomes" id="UP000183047"/>
    </source>
</evidence>
<name>A0A1G5DS53_9FIRM</name>
<reference evidence="2" key="1">
    <citation type="submission" date="2016-10" db="EMBL/GenBank/DDBJ databases">
        <authorList>
            <person name="Varghese N."/>
            <person name="Submissions S."/>
        </authorList>
    </citation>
    <scope>NUCLEOTIDE SEQUENCE [LARGE SCALE GENOMIC DNA]</scope>
    <source>
        <strain evidence="2">XBD2006</strain>
    </source>
</reference>
<dbReference type="AlphaFoldDB" id="A0A1G5DS53"/>